<dbReference type="PROSITE" id="PS50943">
    <property type="entry name" value="HTH_CROC1"/>
    <property type="match status" value="1"/>
</dbReference>
<dbReference type="InterPro" id="IPR001387">
    <property type="entry name" value="Cro/C1-type_HTH"/>
</dbReference>
<feature type="domain" description="HTH cro/C1-type" evidence="1">
    <location>
        <begin position="38"/>
        <end position="94"/>
    </location>
</feature>
<name>A0A085A810_9ENTR</name>
<proteinExistence type="predicted"/>
<organism evidence="2 3">
    <name type="scientific">Trabulsiella guamensis ATCC 49490</name>
    <dbReference type="NCBI Taxonomy" id="1005994"/>
    <lineage>
        <taxon>Bacteria</taxon>
        <taxon>Pseudomonadati</taxon>
        <taxon>Pseudomonadota</taxon>
        <taxon>Gammaproteobacteria</taxon>
        <taxon>Enterobacterales</taxon>
        <taxon>Enterobacteriaceae</taxon>
        <taxon>Trabulsiella</taxon>
    </lineage>
</organism>
<reference evidence="3" key="1">
    <citation type="submission" date="2014-05" db="EMBL/GenBank/DDBJ databases">
        <title>ATOL: Assembling a taxonomically balanced genome-scale reconstruction of the evolutionary history of the Enterobacteriaceae.</title>
        <authorList>
            <person name="Plunkett G. III"/>
            <person name="Neeno-Eckwall E.C."/>
            <person name="Glasner J.D."/>
            <person name="Perna N.T."/>
        </authorList>
    </citation>
    <scope>NUCLEOTIDE SEQUENCE [LARGE SCALE GENOMIC DNA]</scope>
    <source>
        <strain evidence="3">ATCC 49490</strain>
    </source>
</reference>
<comment type="caution">
    <text evidence="2">The sequence shown here is derived from an EMBL/GenBank/DDBJ whole genome shotgun (WGS) entry which is preliminary data.</text>
</comment>
<dbReference type="EMBL" id="JMTB01000082">
    <property type="protein sequence ID" value="KFC06355.1"/>
    <property type="molecule type" value="Genomic_DNA"/>
</dbReference>
<evidence type="ECO:0000259" key="1">
    <source>
        <dbReference type="PROSITE" id="PS50943"/>
    </source>
</evidence>
<sequence>MAKHSKTLSQIHDEFMHDPKYRAAYEAELEQEHLQETLTTWRKNAELTSAQVAERMGIKPPTISRMEKNATKMSYETLRRYANACGVRFRLQQI</sequence>
<dbReference type="AlphaFoldDB" id="A0A085A810"/>
<protein>
    <submittedName>
        <fullName evidence="2">Helix-turn-helix family protein</fullName>
    </submittedName>
</protein>
<dbReference type="Gene3D" id="1.10.260.40">
    <property type="entry name" value="lambda repressor-like DNA-binding domains"/>
    <property type="match status" value="1"/>
</dbReference>
<gene>
    <name evidence="2" type="ORF">GTGU_02624</name>
</gene>
<keyword evidence="3" id="KW-1185">Reference proteome</keyword>
<dbReference type="OrthoDB" id="7065101at2"/>
<dbReference type="Pfam" id="PF01381">
    <property type="entry name" value="HTH_3"/>
    <property type="match status" value="1"/>
</dbReference>
<evidence type="ECO:0000313" key="2">
    <source>
        <dbReference type="EMBL" id="KFC06355.1"/>
    </source>
</evidence>
<dbReference type="RefSeq" id="WP_038157700.1">
    <property type="nucleotide sequence ID" value="NZ_JMTB01000082.1"/>
</dbReference>
<accession>A0A085A810</accession>
<dbReference type="SUPFAM" id="SSF47413">
    <property type="entry name" value="lambda repressor-like DNA-binding domains"/>
    <property type="match status" value="1"/>
</dbReference>
<dbReference type="GO" id="GO:0003677">
    <property type="term" value="F:DNA binding"/>
    <property type="evidence" value="ECO:0007669"/>
    <property type="project" value="InterPro"/>
</dbReference>
<dbReference type="InterPro" id="IPR010982">
    <property type="entry name" value="Lambda_DNA-bd_dom_sf"/>
</dbReference>
<dbReference type="eggNOG" id="COG1396">
    <property type="taxonomic scope" value="Bacteria"/>
</dbReference>
<dbReference type="CDD" id="cd00093">
    <property type="entry name" value="HTH_XRE"/>
    <property type="match status" value="1"/>
</dbReference>
<dbReference type="Proteomes" id="UP000028630">
    <property type="component" value="Unassembled WGS sequence"/>
</dbReference>
<dbReference type="SMART" id="SM00530">
    <property type="entry name" value="HTH_XRE"/>
    <property type="match status" value="1"/>
</dbReference>
<evidence type="ECO:0000313" key="3">
    <source>
        <dbReference type="Proteomes" id="UP000028630"/>
    </source>
</evidence>